<name>A0A329R4R4_9BACL</name>
<comment type="caution">
    <text evidence="1">The sequence shown here is derived from an EMBL/GenBank/DDBJ whole genome shotgun (WGS) entry which is preliminary data.</text>
</comment>
<proteinExistence type="predicted"/>
<dbReference type="EMBL" id="QEVW01000003">
    <property type="protein sequence ID" value="RAW18522.1"/>
    <property type="molecule type" value="Genomic_DNA"/>
</dbReference>
<evidence type="ECO:0000313" key="2">
    <source>
        <dbReference type="Proteomes" id="UP000250642"/>
    </source>
</evidence>
<protein>
    <submittedName>
        <fullName evidence="1">Uncharacterized protein</fullName>
    </submittedName>
</protein>
<gene>
    <name evidence="1" type="ORF">DC345_04925</name>
</gene>
<dbReference type="Proteomes" id="UP000250642">
    <property type="component" value="Unassembled WGS sequence"/>
</dbReference>
<reference evidence="1 2" key="1">
    <citation type="submission" date="2018-04" db="EMBL/GenBank/DDBJ databases">
        <title>Paenibacillus taichungensis Genome sequencing and assembly.</title>
        <authorList>
            <person name="Xu J."/>
            <person name="Rensing C."/>
            <person name="Mazhar H.S."/>
        </authorList>
    </citation>
    <scope>NUCLEOTIDE SEQUENCE [LARGE SCALE GENOMIC DNA]</scope>
    <source>
        <strain evidence="1 2">NC1</strain>
    </source>
</reference>
<evidence type="ECO:0000313" key="1">
    <source>
        <dbReference type="EMBL" id="RAW18522.1"/>
    </source>
</evidence>
<organism evidence="1 2">
    <name type="scientific">Paenibacillus taichungensis</name>
    <dbReference type="NCBI Taxonomy" id="484184"/>
    <lineage>
        <taxon>Bacteria</taxon>
        <taxon>Bacillati</taxon>
        <taxon>Bacillota</taxon>
        <taxon>Bacilli</taxon>
        <taxon>Bacillales</taxon>
        <taxon>Paenibacillaceae</taxon>
        <taxon>Paenibacillus</taxon>
    </lineage>
</organism>
<dbReference type="AlphaFoldDB" id="A0A329R4R4"/>
<sequence length="74" mass="8775">MWHAQGIKEIYKYKHRIKIYRRDGLEGYDLFNDITCGHLLKDVEDTANYQDATAEDFKVRVDVLLAERKGENTR</sequence>
<accession>A0A329R4R4</accession>